<comment type="caution">
    <text evidence="1">The sequence shown here is derived from an EMBL/GenBank/DDBJ whole genome shotgun (WGS) entry which is preliminary data.</text>
</comment>
<dbReference type="EMBL" id="QEAM01000282">
    <property type="protein sequence ID" value="TPX42178.1"/>
    <property type="molecule type" value="Genomic_DNA"/>
</dbReference>
<protein>
    <submittedName>
        <fullName evidence="1">Uncharacterized protein</fullName>
    </submittedName>
</protein>
<organism evidence="1 2">
    <name type="scientific">Synchytrium endobioticum</name>
    <dbReference type="NCBI Taxonomy" id="286115"/>
    <lineage>
        <taxon>Eukaryota</taxon>
        <taxon>Fungi</taxon>
        <taxon>Fungi incertae sedis</taxon>
        <taxon>Chytridiomycota</taxon>
        <taxon>Chytridiomycota incertae sedis</taxon>
        <taxon>Chytridiomycetes</taxon>
        <taxon>Synchytriales</taxon>
        <taxon>Synchytriaceae</taxon>
        <taxon>Synchytrium</taxon>
    </lineage>
</organism>
<gene>
    <name evidence="1" type="ORF">SeLEV6574_g05716</name>
</gene>
<name>A0A507CSV5_9FUNG</name>
<evidence type="ECO:0000313" key="1">
    <source>
        <dbReference type="EMBL" id="TPX42178.1"/>
    </source>
</evidence>
<reference evidence="1 2" key="1">
    <citation type="journal article" date="2019" name="Sci. Rep.">
        <title>Comparative genomics of chytrid fungi reveal insights into the obligate biotrophic and pathogenic lifestyle of Synchytrium endobioticum.</title>
        <authorList>
            <person name="van de Vossenberg B.T.L.H."/>
            <person name="Warris S."/>
            <person name="Nguyen H.D.T."/>
            <person name="van Gent-Pelzer M.P.E."/>
            <person name="Joly D.L."/>
            <person name="van de Geest H.C."/>
            <person name="Bonants P.J.M."/>
            <person name="Smith D.S."/>
            <person name="Levesque C.A."/>
            <person name="van der Lee T.A.J."/>
        </authorList>
    </citation>
    <scope>NUCLEOTIDE SEQUENCE [LARGE SCALE GENOMIC DNA]</scope>
    <source>
        <strain evidence="1 2">LEV6574</strain>
    </source>
</reference>
<dbReference type="AlphaFoldDB" id="A0A507CSV5"/>
<sequence>MLLYAHLLSYLAYESPPARDFINSLNGGSGEIFISSVVLGGVVAVEADGAISFANSLISIASSDTHH</sequence>
<evidence type="ECO:0000313" key="2">
    <source>
        <dbReference type="Proteomes" id="UP000320475"/>
    </source>
</evidence>
<proteinExistence type="predicted"/>
<dbReference type="Proteomes" id="UP000320475">
    <property type="component" value="Unassembled WGS sequence"/>
</dbReference>
<accession>A0A507CSV5</accession>